<feature type="region of interest" description="Cytidylyltransferase" evidence="12">
    <location>
        <begin position="349"/>
        <end position="480"/>
    </location>
</feature>
<proteinExistence type="inferred from homology"/>
<evidence type="ECO:0000256" key="1">
    <source>
        <dbReference type="ARBA" id="ARBA00002319"/>
    </source>
</evidence>
<evidence type="ECO:0000259" key="13">
    <source>
        <dbReference type="Pfam" id="PF00294"/>
    </source>
</evidence>
<feature type="region of interest" description="Ribokinase" evidence="12">
    <location>
        <begin position="1"/>
        <end position="326"/>
    </location>
</feature>
<dbReference type="InterPro" id="IPR002173">
    <property type="entry name" value="Carboh/pur_kinase_PfkB_CS"/>
</dbReference>
<dbReference type="Pfam" id="PF00294">
    <property type="entry name" value="PfkB"/>
    <property type="match status" value="1"/>
</dbReference>
<feature type="domain" description="Carbohydrate kinase PfkB" evidence="13">
    <location>
        <begin position="13"/>
        <end position="309"/>
    </location>
</feature>
<comment type="pathway">
    <text evidence="3">Bacterial outer membrane biogenesis; LPS core biosynthesis.</text>
</comment>
<evidence type="ECO:0000256" key="3">
    <source>
        <dbReference type="ARBA" id="ARBA00004713"/>
    </source>
</evidence>
<evidence type="ECO:0000256" key="2">
    <source>
        <dbReference type="ARBA" id="ARBA00003753"/>
    </source>
</evidence>
<comment type="subunit">
    <text evidence="12">Homodimer.</text>
</comment>
<protein>
    <recommendedName>
        <fullName evidence="12">Bifunctional protein HldE</fullName>
    </recommendedName>
    <domain>
        <recommendedName>
            <fullName evidence="12">D-beta-D-heptose 7-phosphate kinase</fullName>
            <ecNumber evidence="12">2.7.1.167</ecNumber>
        </recommendedName>
        <alternativeName>
            <fullName evidence="12">D-beta-D-heptose 7-phosphotransferase</fullName>
        </alternativeName>
        <alternativeName>
            <fullName evidence="12">D-glycero-beta-D-manno-heptose-7-phosphate kinase</fullName>
        </alternativeName>
    </domain>
    <domain>
        <recommendedName>
            <fullName evidence="12">D-beta-D-heptose 1-phosphate adenylyltransferase</fullName>
            <ecNumber evidence="12">2.7.7.70</ecNumber>
        </recommendedName>
        <alternativeName>
            <fullName evidence="12">D-glycero-beta-D-manno-heptose 1-phosphate adenylyltransferase</fullName>
        </alternativeName>
    </domain>
</protein>
<evidence type="ECO:0000259" key="14">
    <source>
        <dbReference type="Pfam" id="PF01467"/>
    </source>
</evidence>
<dbReference type="Gene3D" id="3.40.1190.20">
    <property type="match status" value="1"/>
</dbReference>
<comment type="similarity">
    <text evidence="12">In the C-terminal section; belongs to the cytidylyltransferase family.</text>
</comment>
<dbReference type="GO" id="GO:0016301">
    <property type="term" value="F:kinase activity"/>
    <property type="evidence" value="ECO:0007669"/>
    <property type="project" value="UniProtKB-KW"/>
</dbReference>
<comment type="pathway">
    <text evidence="12">Nucleotide-sugar biosynthesis; ADP-L-glycero-beta-D-manno-heptose biosynthesis; ADP-L-glycero-beta-D-manno-heptose from D-glycero-beta-D-manno-heptose 7-phosphate: step 3/4.</text>
</comment>
<dbReference type="NCBIfam" id="TIGR02199">
    <property type="entry name" value="rfaE_dom_II"/>
    <property type="match status" value="1"/>
</dbReference>
<evidence type="ECO:0000256" key="5">
    <source>
        <dbReference type="ARBA" id="ARBA00022695"/>
    </source>
</evidence>
<evidence type="ECO:0000256" key="12">
    <source>
        <dbReference type="HAMAP-Rule" id="MF_01603"/>
    </source>
</evidence>
<dbReference type="EC" id="2.7.1.167" evidence="12"/>
<evidence type="ECO:0000313" key="16">
    <source>
        <dbReference type="Proteomes" id="UP000716906"/>
    </source>
</evidence>
<evidence type="ECO:0000313" key="15">
    <source>
        <dbReference type="EMBL" id="MBM6737976.1"/>
    </source>
</evidence>
<evidence type="ECO:0000256" key="10">
    <source>
        <dbReference type="ARBA" id="ARBA00023277"/>
    </source>
</evidence>
<name>A0ABS2E8L5_9FIRM</name>
<dbReference type="EMBL" id="JACLYY010000006">
    <property type="protein sequence ID" value="MBM6737976.1"/>
    <property type="molecule type" value="Genomic_DNA"/>
</dbReference>
<comment type="catalytic activity">
    <reaction evidence="11 12">
        <text>D-glycero-beta-D-manno-heptose 1-phosphate + ATP + H(+) = ADP-D-glycero-beta-D-manno-heptose + diphosphate</text>
        <dbReference type="Rhea" id="RHEA:27465"/>
        <dbReference type="ChEBI" id="CHEBI:15378"/>
        <dbReference type="ChEBI" id="CHEBI:30616"/>
        <dbReference type="ChEBI" id="CHEBI:33019"/>
        <dbReference type="ChEBI" id="CHEBI:59967"/>
        <dbReference type="ChEBI" id="CHEBI:61593"/>
        <dbReference type="EC" id="2.7.7.70"/>
    </reaction>
</comment>
<sequence length="480" mass="52801">MNVELLNNVKQLNILVVGDFMIDKYIEGDVTRISPEAPVPVLRVTSKKSKLGGAGNVVNNLAMLGAKIRVAGCIGTDENGDQLMKELGELGVDTRYLEQNEDIQTITKTRLVSKKQQFLRYDEEEVKDVPESFCGLIRNNLEEVFRGIQILVISDYGKGTIRKELSQMLISYAAQNGISSLVDPKGTDYEKYAGATVCTPNMNELCTVLGRKIYTEEDIESYGKELRKELKIDNLMITRSEKGISLINKEGVKKDFPAVEKEVIDVTGAGDTVVSAVAVCLGVGYSVEDSCVIANIAASNVCSKFGAATLTLNELIGDIINSGEFKEVELSVARYIVKGLKEKGKKIVFTNGCFDLLHAGHVASFLQAKSFGDILVVAVNSDSSVKKIKGDKRPIISQKNRVKMLCSLECIDYVVVMEETTPEKILSILQPDIVVKGRDWEGKEMPEKKVIDSYGGVMKFIDLEEGLSTTNIIHKISEVY</sequence>
<dbReference type="SUPFAM" id="SSF53613">
    <property type="entry name" value="Ribokinase-like"/>
    <property type="match status" value="1"/>
</dbReference>
<dbReference type="HAMAP" id="MF_01603">
    <property type="entry name" value="HldE"/>
    <property type="match status" value="1"/>
</dbReference>
<dbReference type="InterPro" id="IPR011611">
    <property type="entry name" value="PfkB_dom"/>
</dbReference>
<dbReference type="PANTHER" id="PTHR46969:SF1">
    <property type="entry name" value="BIFUNCTIONAL PROTEIN HLDE"/>
    <property type="match status" value="1"/>
</dbReference>
<dbReference type="InterPro" id="IPR011913">
    <property type="entry name" value="RfaE_dom_I"/>
</dbReference>
<keyword evidence="9 12" id="KW-0511">Multifunctional enzyme</keyword>
<keyword evidence="6 12" id="KW-0547">Nucleotide-binding</keyword>
<dbReference type="NCBIfam" id="TIGR00125">
    <property type="entry name" value="cyt_tran_rel"/>
    <property type="match status" value="1"/>
</dbReference>
<dbReference type="Gene3D" id="3.40.50.620">
    <property type="entry name" value="HUPs"/>
    <property type="match status" value="1"/>
</dbReference>
<keyword evidence="10 12" id="KW-0119">Carbohydrate metabolism</keyword>
<evidence type="ECO:0000256" key="8">
    <source>
        <dbReference type="ARBA" id="ARBA00022840"/>
    </source>
</evidence>
<dbReference type="InterPro" id="IPR029056">
    <property type="entry name" value="Ribokinase-like"/>
</dbReference>
<comment type="pathway">
    <text evidence="12">Nucleotide-sugar biosynthesis; ADP-L-glycero-beta-D-manno-heptose biosynthesis; ADP-L-glycero-beta-D-manno-heptose from D-glycero-beta-D-manno-heptose 7-phosphate: step 1/4.</text>
</comment>
<comment type="caution">
    <text evidence="15">The sequence shown here is derived from an EMBL/GenBank/DDBJ whole genome shotgun (WGS) entry which is preliminary data.</text>
</comment>
<evidence type="ECO:0000256" key="9">
    <source>
        <dbReference type="ARBA" id="ARBA00023268"/>
    </source>
</evidence>
<reference evidence="15 16" key="1">
    <citation type="journal article" date="2021" name="Sci. Rep.">
        <title>The distribution of antibiotic resistance genes in chicken gut microbiota commensals.</title>
        <authorList>
            <person name="Juricova H."/>
            <person name="Matiasovicova J."/>
            <person name="Kubasova T."/>
            <person name="Cejkova D."/>
            <person name="Rychlik I."/>
        </authorList>
    </citation>
    <scope>NUCLEOTIDE SEQUENCE [LARGE SCALE GENOMIC DNA]</scope>
    <source>
        <strain evidence="15 16">An773</strain>
    </source>
</reference>
<dbReference type="PROSITE" id="PS00584">
    <property type="entry name" value="PFKB_KINASES_2"/>
    <property type="match status" value="1"/>
</dbReference>
<accession>A0ABS2E8L5</accession>
<comment type="function">
    <text evidence="1 12">Catalyzes the phosphorylation of D-glycero-D-manno-heptose 7-phosphate at the C-1 position to selectively form D-glycero-beta-D-manno-heptose-1,7-bisphosphate.</text>
</comment>
<dbReference type="InterPro" id="IPR023030">
    <property type="entry name" value="Bifunc_HldE"/>
</dbReference>
<dbReference type="Proteomes" id="UP000716906">
    <property type="component" value="Unassembled WGS sequence"/>
</dbReference>
<feature type="active site" evidence="12">
    <location>
        <position position="271"/>
    </location>
</feature>
<evidence type="ECO:0000256" key="6">
    <source>
        <dbReference type="ARBA" id="ARBA00022741"/>
    </source>
</evidence>
<evidence type="ECO:0000256" key="7">
    <source>
        <dbReference type="ARBA" id="ARBA00022777"/>
    </source>
</evidence>
<dbReference type="SUPFAM" id="SSF52374">
    <property type="entry name" value="Nucleotidylyl transferase"/>
    <property type="match status" value="1"/>
</dbReference>
<keyword evidence="16" id="KW-1185">Reference proteome</keyword>
<gene>
    <name evidence="15" type="primary">rfaE1</name>
    <name evidence="12" type="synonym">hldE</name>
    <name evidence="15" type="ORF">H7U36_07650</name>
</gene>
<keyword evidence="5 12" id="KW-0548">Nucleotidyltransferase</keyword>
<comment type="similarity">
    <text evidence="12">In the N-terminal section; belongs to the carbohydrate kinase PfkB family.</text>
</comment>
<dbReference type="InterPro" id="IPR011914">
    <property type="entry name" value="RfaE_dom_II"/>
</dbReference>
<dbReference type="EC" id="2.7.7.70" evidence="12"/>
<evidence type="ECO:0000256" key="11">
    <source>
        <dbReference type="ARBA" id="ARBA00047428"/>
    </source>
</evidence>
<dbReference type="InterPro" id="IPR004821">
    <property type="entry name" value="Cyt_trans-like"/>
</dbReference>
<keyword evidence="4 12" id="KW-0808">Transferase</keyword>
<dbReference type="Pfam" id="PF01467">
    <property type="entry name" value="CTP_transf_like"/>
    <property type="match status" value="1"/>
</dbReference>
<comment type="catalytic activity">
    <reaction evidence="12">
        <text>D-glycero-beta-D-manno-heptose 7-phosphate + ATP = D-glycero-beta-D-manno-heptose 1,7-bisphosphate + ADP + H(+)</text>
        <dbReference type="Rhea" id="RHEA:27473"/>
        <dbReference type="ChEBI" id="CHEBI:15378"/>
        <dbReference type="ChEBI" id="CHEBI:30616"/>
        <dbReference type="ChEBI" id="CHEBI:60204"/>
        <dbReference type="ChEBI" id="CHEBI:60208"/>
        <dbReference type="ChEBI" id="CHEBI:456216"/>
        <dbReference type="EC" id="2.7.1.167"/>
    </reaction>
</comment>
<dbReference type="InterPro" id="IPR014729">
    <property type="entry name" value="Rossmann-like_a/b/a_fold"/>
</dbReference>
<comment type="function">
    <text evidence="2 12">Catalyzes the ADP transfer from ATP to D-glycero-beta-D-manno-heptose 1-phosphate, yielding ADP-D-glycero-beta-D-manno-heptose.</text>
</comment>
<keyword evidence="7 12" id="KW-0418">Kinase</keyword>
<feature type="binding site" evidence="12">
    <location>
        <begin position="201"/>
        <end position="204"/>
    </location>
    <ligand>
        <name>ATP</name>
        <dbReference type="ChEBI" id="CHEBI:30616"/>
    </ligand>
</feature>
<feature type="domain" description="Cytidyltransferase-like" evidence="14">
    <location>
        <begin position="349"/>
        <end position="441"/>
    </location>
</feature>
<dbReference type="PANTHER" id="PTHR46969">
    <property type="entry name" value="BIFUNCTIONAL PROTEIN HLDE"/>
    <property type="match status" value="1"/>
</dbReference>
<organism evidence="15 16">
    <name type="scientific">Faecalicatena fissicatena</name>
    <dbReference type="NCBI Taxonomy" id="290055"/>
    <lineage>
        <taxon>Bacteria</taxon>
        <taxon>Bacillati</taxon>
        <taxon>Bacillota</taxon>
        <taxon>Clostridia</taxon>
        <taxon>Lachnospirales</taxon>
        <taxon>Lachnospiraceae</taxon>
        <taxon>Faecalicatena</taxon>
    </lineage>
</organism>
<dbReference type="RefSeq" id="WP_205155960.1">
    <property type="nucleotide sequence ID" value="NZ_JACLYY010000006.1"/>
</dbReference>
<dbReference type="NCBIfam" id="TIGR02198">
    <property type="entry name" value="rfaE_dom_I"/>
    <property type="match status" value="1"/>
</dbReference>
<evidence type="ECO:0000256" key="4">
    <source>
        <dbReference type="ARBA" id="ARBA00022679"/>
    </source>
</evidence>
<dbReference type="CDD" id="cd01172">
    <property type="entry name" value="RfaE_like"/>
    <property type="match status" value="1"/>
</dbReference>
<keyword evidence="8 12" id="KW-0067">ATP-binding</keyword>